<organism evidence="14 15">
    <name type="scientific">Tritonibacter multivorans</name>
    <dbReference type="NCBI Taxonomy" id="928856"/>
    <lineage>
        <taxon>Bacteria</taxon>
        <taxon>Pseudomonadati</taxon>
        <taxon>Pseudomonadota</taxon>
        <taxon>Alphaproteobacteria</taxon>
        <taxon>Rhodobacterales</taxon>
        <taxon>Paracoccaceae</taxon>
        <taxon>Tritonibacter</taxon>
    </lineage>
</organism>
<evidence type="ECO:0000256" key="5">
    <source>
        <dbReference type="ARBA" id="ARBA00022840"/>
    </source>
</evidence>
<dbReference type="STRING" id="928856.SAMN04488049_107133"/>
<dbReference type="PROSITE" id="PS50110">
    <property type="entry name" value="RESPONSE_REGULATORY"/>
    <property type="match status" value="1"/>
</dbReference>
<keyword evidence="15" id="KW-1185">Reference proteome</keyword>
<evidence type="ECO:0000256" key="2">
    <source>
        <dbReference type="ARBA" id="ARBA00011135"/>
    </source>
</evidence>
<dbReference type="CDD" id="cd00009">
    <property type="entry name" value="AAA"/>
    <property type="match status" value="1"/>
</dbReference>
<dbReference type="InterPro" id="IPR001789">
    <property type="entry name" value="Sig_transdc_resp-reg_receiver"/>
</dbReference>
<dbReference type="InterPro" id="IPR027417">
    <property type="entry name" value="P-loop_NTPase"/>
</dbReference>
<dbReference type="Pfam" id="PF00072">
    <property type="entry name" value="Response_reg"/>
    <property type="match status" value="1"/>
</dbReference>
<dbReference type="GO" id="GO:0000160">
    <property type="term" value="P:phosphorelay signal transduction system"/>
    <property type="evidence" value="ECO:0007669"/>
    <property type="project" value="UniProtKB-KW"/>
</dbReference>
<evidence type="ECO:0000256" key="10">
    <source>
        <dbReference type="ARBA" id="ARBA00023163"/>
    </source>
</evidence>
<evidence type="ECO:0000259" key="13">
    <source>
        <dbReference type="PROSITE" id="PS50110"/>
    </source>
</evidence>
<reference evidence="14 15" key="1">
    <citation type="submission" date="2015-09" db="EMBL/GenBank/DDBJ databases">
        <authorList>
            <consortium name="Swine Surveillance"/>
        </authorList>
    </citation>
    <scope>NUCLEOTIDE SEQUENCE [LARGE SCALE GENOMIC DNA]</scope>
    <source>
        <strain evidence="14 15">CECT 7557</strain>
    </source>
</reference>
<feature type="domain" description="Sigma-54 factor interaction" evidence="12">
    <location>
        <begin position="170"/>
        <end position="395"/>
    </location>
</feature>
<dbReference type="GO" id="GO:0043565">
    <property type="term" value="F:sequence-specific DNA binding"/>
    <property type="evidence" value="ECO:0007669"/>
    <property type="project" value="InterPro"/>
</dbReference>
<dbReference type="InterPro" id="IPR009057">
    <property type="entry name" value="Homeodomain-like_sf"/>
</dbReference>
<dbReference type="PROSITE" id="PS00688">
    <property type="entry name" value="SIGMA54_INTERACT_3"/>
    <property type="match status" value="1"/>
</dbReference>
<dbReference type="RefSeq" id="WP_058289605.1">
    <property type="nucleotide sequence ID" value="NZ_CYSD01000021.1"/>
</dbReference>
<keyword evidence="4" id="KW-0547">Nucleotide-binding</keyword>
<accession>A0A0P1G7R5</accession>
<keyword evidence="10" id="KW-0804">Transcription</keyword>
<dbReference type="Gene3D" id="3.40.50.300">
    <property type="entry name" value="P-loop containing nucleotide triphosphate hydrolases"/>
    <property type="match status" value="1"/>
</dbReference>
<dbReference type="SMART" id="SM00448">
    <property type="entry name" value="REC"/>
    <property type="match status" value="1"/>
</dbReference>
<dbReference type="PROSITE" id="PS50045">
    <property type="entry name" value="SIGMA54_INTERACT_4"/>
    <property type="match status" value="1"/>
</dbReference>
<dbReference type="InterPro" id="IPR025943">
    <property type="entry name" value="Sigma_54_int_dom_ATP-bd_2"/>
</dbReference>
<dbReference type="EMBL" id="CYSD01000021">
    <property type="protein sequence ID" value="CUH77714.1"/>
    <property type="molecule type" value="Genomic_DNA"/>
</dbReference>
<dbReference type="PANTHER" id="PTHR32071:SF91">
    <property type="entry name" value="TUNGSTATE-RESPONSIVE TWO COMPONENT SIGMA54-DEPENDENT SIGNAL TRANSDUCTION SYSTEM RESPONSE REGULATOR FIS FAMILY"/>
    <property type="match status" value="1"/>
</dbReference>
<dbReference type="GO" id="GO:0005524">
    <property type="term" value="F:ATP binding"/>
    <property type="evidence" value="ECO:0007669"/>
    <property type="project" value="UniProtKB-KW"/>
</dbReference>
<name>A0A0P1G7R5_9RHOB</name>
<comment type="function">
    <text evidence="1">Required for activation of most nif operons, which are directly involved in nitrogen fixation.</text>
</comment>
<dbReference type="PANTHER" id="PTHR32071">
    <property type="entry name" value="TRANSCRIPTIONAL REGULATORY PROTEIN"/>
    <property type="match status" value="1"/>
</dbReference>
<keyword evidence="7" id="KW-0805">Transcription regulation</keyword>
<dbReference type="InterPro" id="IPR025944">
    <property type="entry name" value="Sigma_54_int_dom_CS"/>
</dbReference>
<evidence type="ECO:0000256" key="6">
    <source>
        <dbReference type="ARBA" id="ARBA00023012"/>
    </source>
</evidence>
<feature type="domain" description="Response regulatory" evidence="13">
    <location>
        <begin position="29"/>
        <end position="143"/>
    </location>
</feature>
<dbReference type="CDD" id="cd00156">
    <property type="entry name" value="REC"/>
    <property type="match status" value="1"/>
</dbReference>
<keyword evidence="9" id="KW-0010">Activator</keyword>
<dbReference type="InterPro" id="IPR003593">
    <property type="entry name" value="AAA+_ATPase"/>
</dbReference>
<dbReference type="PRINTS" id="PR01590">
    <property type="entry name" value="HTHFIS"/>
</dbReference>
<dbReference type="InterPro" id="IPR002197">
    <property type="entry name" value="HTH_Fis"/>
</dbReference>
<protein>
    <recommendedName>
        <fullName evidence="3">Nif-specific regulatory protein</fullName>
    </recommendedName>
</protein>
<keyword evidence="5" id="KW-0067">ATP-binding</keyword>
<evidence type="ECO:0000256" key="3">
    <source>
        <dbReference type="ARBA" id="ARBA00015308"/>
    </source>
</evidence>
<dbReference type="Proteomes" id="UP000052022">
    <property type="component" value="Unassembled WGS sequence"/>
</dbReference>
<dbReference type="Pfam" id="PF25601">
    <property type="entry name" value="AAA_lid_14"/>
    <property type="match status" value="1"/>
</dbReference>
<dbReference type="FunFam" id="3.40.50.300:FF:000006">
    <property type="entry name" value="DNA-binding transcriptional regulator NtrC"/>
    <property type="match status" value="1"/>
</dbReference>
<dbReference type="InterPro" id="IPR058031">
    <property type="entry name" value="AAA_lid_NorR"/>
</dbReference>
<dbReference type="Gene3D" id="3.40.50.2300">
    <property type="match status" value="1"/>
</dbReference>
<keyword evidence="8" id="KW-0238">DNA-binding</keyword>
<evidence type="ECO:0000256" key="9">
    <source>
        <dbReference type="ARBA" id="ARBA00023159"/>
    </source>
</evidence>
<comment type="subunit">
    <text evidence="2">Interacts with sigma-54.</text>
</comment>
<dbReference type="Pfam" id="PF02954">
    <property type="entry name" value="HTH_8"/>
    <property type="match status" value="1"/>
</dbReference>
<keyword evidence="6" id="KW-0902">Two-component regulatory system</keyword>
<dbReference type="SUPFAM" id="SSF52172">
    <property type="entry name" value="CheY-like"/>
    <property type="match status" value="1"/>
</dbReference>
<evidence type="ECO:0000256" key="4">
    <source>
        <dbReference type="ARBA" id="ARBA00022741"/>
    </source>
</evidence>
<dbReference type="InterPro" id="IPR011006">
    <property type="entry name" value="CheY-like_superfamily"/>
</dbReference>
<dbReference type="AlphaFoldDB" id="A0A0P1G7R5"/>
<dbReference type="Pfam" id="PF00158">
    <property type="entry name" value="Sigma54_activat"/>
    <property type="match status" value="1"/>
</dbReference>
<dbReference type="Gene3D" id="1.10.10.60">
    <property type="entry name" value="Homeodomain-like"/>
    <property type="match status" value="1"/>
</dbReference>
<evidence type="ECO:0000256" key="7">
    <source>
        <dbReference type="ARBA" id="ARBA00023015"/>
    </source>
</evidence>
<evidence type="ECO:0000313" key="15">
    <source>
        <dbReference type="Proteomes" id="UP000052022"/>
    </source>
</evidence>
<gene>
    <name evidence="14" type="primary">zraR</name>
    <name evidence="14" type="ORF">TRM7557_01514</name>
</gene>
<dbReference type="SUPFAM" id="SSF46689">
    <property type="entry name" value="Homeodomain-like"/>
    <property type="match status" value="1"/>
</dbReference>
<sequence length="462" mass="51165">MQGQSQRIAPQANRDELGAVLEGSLSQASILVIDDEPGMRNFMTKVLNPHCKRVEQAGSAQEASEILDRAHFDLIVLDNIMPGKTGLDWVAEQHRVGLFADTILVTAYADLETAIQALRIGIADFVLKPFRANQILNAVARALDRKNLRRENYLLKHELSVEGGSARGRLLGKSEPIVRAREMLQRLAPLPTPVLFTGASGTGKEIAARTLHSLSERADKPFVAVNCAAISPENMAQELFGVIDTHDRRRDGLFLAAEGGTLFLDEIAQMPEQVQAALLRVLEDQRVRPIGAERDIPLNLRILFATNADLEAAVAEGRFRADLYHRINVVRIQMPTLRERVEDIVELAALFMDQFSASLGMPKLELDAETLLKFSRYDWPGNVRELRNLIERSVILGAFPEEFAGKGSDTVTGTAAVENLEMVMQRHIMHVLDESGGNRAEAARRLGVSRKTIDRKCSSWGV</sequence>
<evidence type="ECO:0000313" key="14">
    <source>
        <dbReference type="EMBL" id="CUH77714.1"/>
    </source>
</evidence>
<evidence type="ECO:0000256" key="1">
    <source>
        <dbReference type="ARBA" id="ARBA00002167"/>
    </source>
</evidence>
<dbReference type="OrthoDB" id="9802388at2"/>
<dbReference type="GO" id="GO:0006355">
    <property type="term" value="P:regulation of DNA-templated transcription"/>
    <property type="evidence" value="ECO:0007669"/>
    <property type="project" value="InterPro"/>
</dbReference>
<dbReference type="PROSITE" id="PS00676">
    <property type="entry name" value="SIGMA54_INTERACT_2"/>
    <property type="match status" value="1"/>
</dbReference>
<evidence type="ECO:0000259" key="12">
    <source>
        <dbReference type="PROSITE" id="PS50045"/>
    </source>
</evidence>
<dbReference type="InterPro" id="IPR002078">
    <property type="entry name" value="Sigma_54_int"/>
</dbReference>
<proteinExistence type="predicted"/>
<dbReference type="Gene3D" id="1.10.8.60">
    <property type="match status" value="1"/>
</dbReference>
<feature type="modified residue" description="4-aspartylphosphate" evidence="11">
    <location>
        <position position="78"/>
    </location>
</feature>
<dbReference type="SUPFAM" id="SSF52540">
    <property type="entry name" value="P-loop containing nucleoside triphosphate hydrolases"/>
    <property type="match status" value="1"/>
</dbReference>
<dbReference type="SMART" id="SM00382">
    <property type="entry name" value="AAA"/>
    <property type="match status" value="1"/>
</dbReference>
<evidence type="ECO:0000256" key="11">
    <source>
        <dbReference type="PROSITE-ProRule" id="PRU00169"/>
    </source>
</evidence>
<evidence type="ECO:0000256" key="8">
    <source>
        <dbReference type="ARBA" id="ARBA00023125"/>
    </source>
</evidence>
<keyword evidence="11" id="KW-0597">Phosphoprotein</keyword>